<sequence>MPERSVSNTSLPQVSTLSTLPSGAAERFVLHVTRQWVGALTAEAGSARLARHIDAWHRAFCVAGGPMASRHWDQFMGLVARRSARKVNVKCCACQQMTMDERRIIAAAGAYQNAQVERGRTILGHWFKGDGMALAEHALILFVDHLSGSGYRLSPPTDHETRSLTIAVLADNTGVTIH</sequence>
<dbReference type="Proteomes" id="UP001217500">
    <property type="component" value="Chromosome"/>
</dbReference>
<evidence type="ECO:0000313" key="1">
    <source>
        <dbReference type="EMBL" id="WCL55768.1"/>
    </source>
</evidence>
<proteinExistence type="predicted"/>
<name>A0AAF0BIT1_9PROT</name>
<reference evidence="1" key="1">
    <citation type="submission" date="2023-01" db="EMBL/GenBank/DDBJ databases">
        <title>The genome sequence of Kordiimonadaceae bacterium 6D33.</title>
        <authorList>
            <person name="Liu Y."/>
        </authorList>
    </citation>
    <scope>NUCLEOTIDE SEQUENCE</scope>
    <source>
        <strain evidence="1">6D33</strain>
    </source>
</reference>
<gene>
    <name evidence="1" type="ORF">PH603_08365</name>
</gene>
<protein>
    <submittedName>
        <fullName evidence="1">Uncharacterized protein</fullName>
    </submittedName>
</protein>
<organism evidence="1 2">
    <name type="scientific">Gimibacter soli</name>
    <dbReference type="NCBI Taxonomy" id="3024400"/>
    <lineage>
        <taxon>Bacteria</taxon>
        <taxon>Pseudomonadati</taxon>
        <taxon>Pseudomonadota</taxon>
        <taxon>Alphaproteobacteria</taxon>
        <taxon>Kordiimonadales</taxon>
        <taxon>Temperatibacteraceae</taxon>
        <taxon>Gimibacter</taxon>
    </lineage>
</organism>
<evidence type="ECO:0000313" key="2">
    <source>
        <dbReference type="Proteomes" id="UP001217500"/>
    </source>
</evidence>
<dbReference type="EMBL" id="CP116805">
    <property type="protein sequence ID" value="WCL55768.1"/>
    <property type="molecule type" value="Genomic_DNA"/>
</dbReference>
<accession>A0AAF0BIT1</accession>
<dbReference type="AlphaFoldDB" id="A0AAF0BIT1"/>
<dbReference type="KEGG" id="gso:PH603_08365"/>
<dbReference type="RefSeq" id="WP_289505625.1">
    <property type="nucleotide sequence ID" value="NZ_CP116805.1"/>
</dbReference>
<keyword evidence="2" id="KW-1185">Reference proteome</keyword>